<dbReference type="GO" id="GO:0005525">
    <property type="term" value="F:GTP binding"/>
    <property type="evidence" value="ECO:0007669"/>
    <property type="project" value="InterPro"/>
</dbReference>
<dbReference type="OrthoDB" id="8954335at2759"/>
<dbReference type="InterPro" id="IPR006073">
    <property type="entry name" value="GTP-bd"/>
</dbReference>
<accession>A0A8I3A945</accession>
<dbReference type="Proteomes" id="UP000683000">
    <property type="component" value="Unassembled WGS sequence"/>
</dbReference>
<dbReference type="CDD" id="cd00882">
    <property type="entry name" value="Ras_like_GTPase"/>
    <property type="match status" value="1"/>
</dbReference>
<feature type="domain" description="G" evidence="1">
    <location>
        <begin position="338"/>
        <end position="416"/>
    </location>
</feature>
<comment type="caution">
    <text evidence="2">The sequence shown here is derived from an EMBL/GenBank/DDBJ whole genome shotgun (WGS) entry which is preliminary data.</text>
</comment>
<evidence type="ECO:0000259" key="1">
    <source>
        <dbReference type="Pfam" id="PF01926"/>
    </source>
</evidence>
<reference evidence="2" key="1">
    <citation type="submission" date="2021-03" db="EMBL/GenBank/DDBJ databases">
        <title>Evolutionary innovations through gain and loss of genes in the ectomycorrhizal Boletales.</title>
        <authorList>
            <person name="Wu G."/>
            <person name="Miyauchi S."/>
            <person name="Morin E."/>
            <person name="Yang Z.-L."/>
            <person name="Xu J."/>
            <person name="Martin F.M."/>
        </authorList>
    </citation>
    <scope>NUCLEOTIDE SEQUENCE</scope>
    <source>
        <strain evidence="2">BR01</strain>
    </source>
</reference>
<name>A0A8I3A945_9AGAM</name>
<dbReference type="Gene3D" id="3.40.50.300">
    <property type="entry name" value="P-loop containing nucleotide triphosphate hydrolases"/>
    <property type="match status" value="1"/>
</dbReference>
<dbReference type="SUPFAM" id="SSF52540">
    <property type="entry name" value="P-loop containing nucleoside triphosphate hydrolases"/>
    <property type="match status" value="1"/>
</dbReference>
<dbReference type="EMBL" id="JAGFBS010000018">
    <property type="protein sequence ID" value="KAG6374481.1"/>
    <property type="molecule type" value="Genomic_DNA"/>
</dbReference>
<gene>
    <name evidence="2" type="ORF">JVT61DRAFT_4524</name>
</gene>
<evidence type="ECO:0000313" key="3">
    <source>
        <dbReference type="Proteomes" id="UP000683000"/>
    </source>
</evidence>
<dbReference type="InterPro" id="IPR027417">
    <property type="entry name" value="P-loop_NTPase"/>
</dbReference>
<keyword evidence="3" id="KW-1185">Reference proteome</keyword>
<evidence type="ECO:0000313" key="2">
    <source>
        <dbReference type="EMBL" id="KAG6374481.1"/>
    </source>
</evidence>
<sequence>MDIILSKSHPLLHYAFSHGFRHLQCLESGNGAVIDGMIALRLDIERHPIQWQRLTAQHDFITCVLVSLLPEPFLRAFLHRAPFKALDRTSPLIYATYFGKIEHARTLLSCGVGHVNSTGLDVERPRQVLPLEAAFHYRHRPLFDLFLLHSRVTMPPRLFSSVFYEQYLVYTPRDSTMLLRCDEFAEWVADGRHGQSLLHALDNDWRLVMQSASEEVVLILLRRLAQVGCDFSGPDSLESVLRVILCAASQRSLSVLLYLHSLDVLIPSRALLIGRMTLVEGLTLRGLDVHAIMTQGDIAMHRAFGECKHGSSCWAPDCNLCSVFLRVMGPQLHLPIDVLLVGRKGAGKSALVNMILGVPDHLPGAAQVSDGGTLQITSYATQLGSLPAQIWDTPGFDKTLEGHHIEDKFNDWLLQVSSSHSKHDVETDHLYLNLKLPIIQVVWCMHAEEISDPAAWQQFQAIYAECRHRSGVTFMVLINQVSVQSPGNWEVQCQDQLQVLGLSASSGLLKSVRRHLGVSSPEYEDDAQTLSQLIRQHALQNHRGILTLDLDHGVDTLIN</sequence>
<dbReference type="SUPFAM" id="SSF48403">
    <property type="entry name" value="Ankyrin repeat"/>
    <property type="match status" value="1"/>
</dbReference>
<dbReference type="AlphaFoldDB" id="A0A8I3A945"/>
<dbReference type="InterPro" id="IPR036770">
    <property type="entry name" value="Ankyrin_rpt-contain_sf"/>
</dbReference>
<dbReference type="Pfam" id="PF01926">
    <property type="entry name" value="MMR_HSR1"/>
    <property type="match status" value="1"/>
</dbReference>
<proteinExistence type="predicted"/>
<organism evidence="2 3">
    <name type="scientific">Boletus reticuloceps</name>
    <dbReference type="NCBI Taxonomy" id="495285"/>
    <lineage>
        <taxon>Eukaryota</taxon>
        <taxon>Fungi</taxon>
        <taxon>Dikarya</taxon>
        <taxon>Basidiomycota</taxon>
        <taxon>Agaricomycotina</taxon>
        <taxon>Agaricomycetes</taxon>
        <taxon>Agaricomycetidae</taxon>
        <taxon>Boletales</taxon>
        <taxon>Boletineae</taxon>
        <taxon>Boletaceae</taxon>
        <taxon>Boletoideae</taxon>
        <taxon>Boletus</taxon>
    </lineage>
</organism>
<protein>
    <recommendedName>
        <fullName evidence="1">G domain-containing protein</fullName>
    </recommendedName>
</protein>